<dbReference type="GO" id="GO:0006750">
    <property type="term" value="P:glutathione biosynthetic process"/>
    <property type="evidence" value="ECO:0007669"/>
    <property type="project" value="UniProtKB-UniRule"/>
</dbReference>
<dbReference type="GO" id="GO:0005829">
    <property type="term" value="C:cytosol"/>
    <property type="evidence" value="ECO:0007669"/>
    <property type="project" value="TreeGrafter"/>
</dbReference>
<comment type="catalytic activity">
    <reaction evidence="7 8 9">
        <text>L-cysteine + L-glutamate + ATP = gamma-L-glutamyl-L-cysteine + ADP + phosphate + H(+)</text>
        <dbReference type="Rhea" id="RHEA:13285"/>
        <dbReference type="ChEBI" id="CHEBI:15378"/>
        <dbReference type="ChEBI" id="CHEBI:29985"/>
        <dbReference type="ChEBI" id="CHEBI:30616"/>
        <dbReference type="ChEBI" id="CHEBI:35235"/>
        <dbReference type="ChEBI" id="CHEBI:43474"/>
        <dbReference type="ChEBI" id="CHEBI:58173"/>
        <dbReference type="ChEBI" id="CHEBI:456216"/>
        <dbReference type="EC" id="6.3.2.2"/>
    </reaction>
</comment>
<evidence type="ECO:0000259" key="10">
    <source>
        <dbReference type="Pfam" id="PF04262"/>
    </source>
</evidence>
<evidence type="ECO:0000256" key="8">
    <source>
        <dbReference type="HAMAP-Rule" id="MF_00578"/>
    </source>
</evidence>
<keyword evidence="12" id="KW-1185">Reference proteome</keyword>
<dbReference type="Proteomes" id="UP000015462">
    <property type="component" value="Unassembled WGS sequence"/>
</dbReference>
<evidence type="ECO:0000256" key="9">
    <source>
        <dbReference type="RuleBase" id="RU004391"/>
    </source>
</evidence>
<evidence type="ECO:0000256" key="7">
    <source>
        <dbReference type="ARBA" id="ARBA00048819"/>
    </source>
</evidence>
<gene>
    <name evidence="8" type="primary">gshA</name>
    <name evidence="11" type="ORF">L196_03076</name>
</gene>
<dbReference type="GO" id="GO:0005524">
    <property type="term" value="F:ATP binding"/>
    <property type="evidence" value="ECO:0007669"/>
    <property type="project" value="UniProtKB-KW"/>
</dbReference>
<evidence type="ECO:0000256" key="6">
    <source>
        <dbReference type="ARBA" id="ARBA00022840"/>
    </source>
</evidence>
<dbReference type="EMBL" id="ASHL01000002">
    <property type="protein sequence ID" value="EPD13482.1"/>
    <property type="molecule type" value="Genomic_DNA"/>
</dbReference>
<keyword evidence="4 8" id="KW-0317">Glutathione biosynthesis</keyword>
<feature type="domain" description="Glutamate--cysteine ligase" evidence="10">
    <location>
        <begin position="10"/>
        <end position="382"/>
    </location>
</feature>
<dbReference type="InterPro" id="IPR006334">
    <property type="entry name" value="Glut_cys_ligase"/>
</dbReference>
<evidence type="ECO:0000313" key="12">
    <source>
        <dbReference type="Proteomes" id="UP000015462"/>
    </source>
</evidence>
<comment type="similarity">
    <text evidence="2 8">Belongs to the glutamate--cysteine ligase type 1 family. Type 1 subfamily.</text>
</comment>
<dbReference type="SUPFAM" id="SSF55931">
    <property type="entry name" value="Glutamine synthetase/guanido kinase"/>
    <property type="match status" value="1"/>
</dbReference>
<dbReference type="InterPro" id="IPR007370">
    <property type="entry name" value="Glu_cys_ligase"/>
</dbReference>
<organism evidence="11 12">
    <name type="scientific">Cycloclasticus pugetii</name>
    <dbReference type="NCBI Taxonomy" id="34068"/>
    <lineage>
        <taxon>Bacteria</taxon>
        <taxon>Pseudomonadati</taxon>
        <taxon>Pseudomonadota</taxon>
        <taxon>Gammaproteobacteria</taxon>
        <taxon>Thiotrichales</taxon>
        <taxon>Piscirickettsiaceae</taxon>
        <taxon>Cycloclasticus</taxon>
    </lineage>
</organism>
<dbReference type="HAMAP" id="MF_00578">
    <property type="entry name" value="Glu_cys_ligase"/>
    <property type="match status" value="1"/>
</dbReference>
<evidence type="ECO:0000256" key="4">
    <source>
        <dbReference type="ARBA" id="ARBA00022684"/>
    </source>
</evidence>
<dbReference type="GO" id="GO:0046872">
    <property type="term" value="F:metal ion binding"/>
    <property type="evidence" value="ECO:0007669"/>
    <property type="project" value="TreeGrafter"/>
</dbReference>
<dbReference type="PANTHER" id="PTHR38761">
    <property type="entry name" value="GLUTAMATE--CYSTEINE LIGASE"/>
    <property type="match status" value="1"/>
</dbReference>
<dbReference type="RefSeq" id="WP_016389927.1">
    <property type="nucleotide sequence ID" value="NZ_KE646806.1"/>
</dbReference>
<keyword evidence="5 8" id="KW-0547">Nucleotide-binding</keyword>
<accession>A0AB33Z2V5</accession>
<dbReference type="NCBIfam" id="TIGR01434">
    <property type="entry name" value="glu_cys_ligase"/>
    <property type="match status" value="1"/>
</dbReference>
<keyword evidence="3 8" id="KW-0436">Ligase</keyword>
<dbReference type="InterPro" id="IPR014746">
    <property type="entry name" value="Gln_synth/guanido_kin_cat_dom"/>
</dbReference>
<evidence type="ECO:0000256" key="2">
    <source>
        <dbReference type="ARBA" id="ARBA00008772"/>
    </source>
</evidence>
<dbReference type="Gene3D" id="3.30.590.20">
    <property type="match status" value="1"/>
</dbReference>
<name>A0AB33Z2V5_9GAMM</name>
<keyword evidence="6 8" id="KW-0067">ATP-binding</keyword>
<proteinExistence type="inferred from homology"/>
<evidence type="ECO:0000256" key="5">
    <source>
        <dbReference type="ARBA" id="ARBA00022741"/>
    </source>
</evidence>
<dbReference type="AlphaFoldDB" id="A0AB33Z2V5"/>
<dbReference type="EC" id="6.3.2.2" evidence="8"/>
<dbReference type="Pfam" id="PF04262">
    <property type="entry name" value="Glu_cys_ligase"/>
    <property type="match status" value="1"/>
</dbReference>
<comment type="caution">
    <text evidence="11">The sequence shown here is derived from an EMBL/GenBank/DDBJ whole genome shotgun (WGS) entry which is preliminary data.</text>
</comment>
<evidence type="ECO:0000256" key="3">
    <source>
        <dbReference type="ARBA" id="ARBA00022598"/>
    </source>
</evidence>
<comment type="pathway">
    <text evidence="1 8 9">Sulfur metabolism; glutathione biosynthesis; glutathione from L-cysteine and L-glutamate: step 1/2.</text>
</comment>
<dbReference type="GO" id="GO:0004357">
    <property type="term" value="F:glutamate-cysteine ligase activity"/>
    <property type="evidence" value="ECO:0007669"/>
    <property type="project" value="UniProtKB-UniRule"/>
</dbReference>
<protein>
    <recommendedName>
        <fullName evidence="8">Glutamate--cysteine ligase</fullName>
        <ecNumber evidence="8">6.3.2.2</ecNumber>
    </recommendedName>
    <alternativeName>
        <fullName evidence="8">Gamma-ECS</fullName>
        <shortName evidence="8">GCS</shortName>
    </alternativeName>
    <alternativeName>
        <fullName evidence="8">Gamma-glutamylcysteine synthetase</fullName>
    </alternativeName>
</protein>
<evidence type="ECO:0000313" key="11">
    <source>
        <dbReference type="EMBL" id="EPD13482.1"/>
    </source>
</evidence>
<dbReference type="PANTHER" id="PTHR38761:SF1">
    <property type="entry name" value="GLUTAMATE--CYSTEINE LIGASE"/>
    <property type="match status" value="1"/>
</dbReference>
<sequence>MYLRIQKRLKKFLDHQQGDALCDGLKGIEKESLRVTPEGNIAQSPHPTGLGSALTNPYITTDYSEALLEFITPPFSKTADTLNFMEAVHSYTYQHLGNEMLWGTSMPCIVDGDMSIPIANYGSSNIGQMKHIYRIGLWHRYGRSMQAIAGIHFNYSLPEKFWPIYQSLEQDTRPRQDFISQSYMDMARNLHRYGWLILYLFGASPAICKSFVKGQEHDDFEEFDAGTLYKPYCTSLRMSDIGYKNDSQSNINISYNSLDKYVARLIAATQTPFAEYEAFGVKDANGQYQQLNTNILQIENEYYSNVRPKQITRSGESPSQALKKRGIRYVELRSVDLNPFDPAGINEQQLHFLEAFMIFCLLADSPSLSSEDKACVDKNLTLVASAGRQPGLKLRRNGDSISLKDWGLEICQEMTLLCETLDADDKTKPYSNSLAAQIAKLNDVELTPSAKILKAMKEQELPFFKFAMKQVKKHHTFFNQHSINNEQQQCFEKARQQSIDEQREIESSDTIEFDEFLERYLAQTKNV</sequence>
<reference evidence="11 12" key="1">
    <citation type="journal article" date="2013" name="Genome Announc.">
        <title>Genome Sequence of the Pyrene- and Fluoranthene-Degrading Bacterium Cycloclasticus sp. Strain PY97M.</title>
        <authorList>
            <person name="Cui Z."/>
            <person name="Xu G."/>
            <person name="Li Q."/>
            <person name="Gao W."/>
            <person name="Zheng L."/>
        </authorList>
    </citation>
    <scope>NUCLEOTIDE SEQUENCE [LARGE SCALE GENOMIC DNA]</scope>
    <source>
        <strain evidence="11 12">PY97M</strain>
    </source>
</reference>
<evidence type="ECO:0000256" key="1">
    <source>
        <dbReference type="ARBA" id="ARBA00005006"/>
    </source>
</evidence>